<dbReference type="EMBL" id="KL584702">
    <property type="protein sequence ID" value="KEQ78295.1"/>
    <property type="molecule type" value="Genomic_DNA"/>
</dbReference>
<dbReference type="SUPFAM" id="SSF56112">
    <property type="entry name" value="Protein kinase-like (PK-like)"/>
    <property type="match status" value="1"/>
</dbReference>
<keyword evidence="1" id="KW-0472">Membrane</keyword>
<dbReference type="AlphaFoldDB" id="A0A074WYK7"/>
<name>A0A074WYK7_9PEZI</name>
<evidence type="ECO:0000313" key="3">
    <source>
        <dbReference type="EMBL" id="KEQ78295.1"/>
    </source>
</evidence>
<feature type="domain" description="Serine-threonine/tyrosine-protein kinase catalytic" evidence="2">
    <location>
        <begin position="93"/>
        <end position="163"/>
    </location>
</feature>
<dbReference type="GO" id="GO:0004672">
    <property type="term" value="F:protein kinase activity"/>
    <property type="evidence" value="ECO:0007669"/>
    <property type="project" value="InterPro"/>
</dbReference>
<dbReference type="GeneID" id="25408330"/>
<dbReference type="Pfam" id="PF07714">
    <property type="entry name" value="PK_Tyr_Ser-Thr"/>
    <property type="match status" value="1"/>
</dbReference>
<keyword evidence="4" id="KW-1185">Reference proteome</keyword>
<sequence length="291" mass="32360">MASAPTRCIIYPDGSLVTSKIIGIGLDGFVVHSEPSTVLKIPKLHGCLLPDGTIEPDPENEWSSDLSIESTIYERLQGVRGVANYLGNFKDGLLLEYYSNGCLEEHMKKDFLPAWSQRMDWILQIIDVFAACHAKKVLVCDIALRNILLADDYTTRVIDFANSSLCPLEDSGALRNSSGYCSKVEILHVTNVIYSLSCWKKFQVDCVTMGEWPDAEFLPSTMDLPLGDVISKSWSRQFETLDELRHAVVSAMSQELAMSQPRTCVFQKPVFIVCALACAAILVVCLRSRAR</sequence>
<accession>A0A074WYK7</accession>
<dbReference type="InterPro" id="IPR011009">
    <property type="entry name" value="Kinase-like_dom_sf"/>
</dbReference>
<evidence type="ECO:0000313" key="4">
    <source>
        <dbReference type="Proteomes" id="UP000027730"/>
    </source>
</evidence>
<dbReference type="Proteomes" id="UP000027730">
    <property type="component" value="Unassembled WGS sequence"/>
</dbReference>
<dbReference type="InterPro" id="IPR001245">
    <property type="entry name" value="Ser-Thr/Tyr_kinase_cat_dom"/>
</dbReference>
<dbReference type="HOGENOM" id="CLU_000288_31_7_1"/>
<reference evidence="3 4" key="1">
    <citation type="journal article" date="2014" name="BMC Genomics">
        <title>Genome sequencing of four Aureobasidium pullulans varieties: biotechnological potential, stress tolerance, and description of new species.</title>
        <authorList>
            <person name="Gostin Ar C."/>
            <person name="Ohm R.A."/>
            <person name="Kogej T."/>
            <person name="Sonjak S."/>
            <person name="Turk M."/>
            <person name="Zajc J."/>
            <person name="Zalar P."/>
            <person name="Grube M."/>
            <person name="Sun H."/>
            <person name="Han J."/>
            <person name="Sharma A."/>
            <person name="Chiniquy J."/>
            <person name="Ngan C.Y."/>
            <person name="Lipzen A."/>
            <person name="Barry K."/>
            <person name="Grigoriev I.V."/>
            <person name="Gunde-Cimerman N."/>
        </authorList>
    </citation>
    <scope>NUCLEOTIDE SEQUENCE [LARGE SCALE GENOMIC DNA]</scope>
    <source>
        <strain evidence="3 4">CBS 147.97</strain>
    </source>
</reference>
<dbReference type="RefSeq" id="XP_013431553.1">
    <property type="nucleotide sequence ID" value="XM_013576099.1"/>
</dbReference>
<gene>
    <name evidence="3" type="ORF">M436DRAFT_34736</name>
</gene>
<organism evidence="3 4">
    <name type="scientific">Aureobasidium namibiae CBS 147.97</name>
    <dbReference type="NCBI Taxonomy" id="1043004"/>
    <lineage>
        <taxon>Eukaryota</taxon>
        <taxon>Fungi</taxon>
        <taxon>Dikarya</taxon>
        <taxon>Ascomycota</taxon>
        <taxon>Pezizomycotina</taxon>
        <taxon>Dothideomycetes</taxon>
        <taxon>Dothideomycetidae</taxon>
        <taxon>Dothideales</taxon>
        <taxon>Saccotheciaceae</taxon>
        <taxon>Aureobasidium</taxon>
    </lineage>
</organism>
<dbReference type="OrthoDB" id="1668230at2759"/>
<keyword evidence="1" id="KW-1133">Transmembrane helix</keyword>
<evidence type="ECO:0000259" key="2">
    <source>
        <dbReference type="Pfam" id="PF07714"/>
    </source>
</evidence>
<feature type="transmembrane region" description="Helical" evidence="1">
    <location>
        <begin position="269"/>
        <end position="286"/>
    </location>
</feature>
<dbReference type="Gene3D" id="1.10.510.10">
    <property type="entry name" value="Transferase(Phosphotransferase) domain 1"/>
    <property type="match status" value="1"/>
</dbReference>
<protein>
    <recommendedName>
        <fullName evidence="2">Serine-threonine/tyrosine-protein kinase catalytic domain-containing protein</fullName>
    </recommendedName>
</protein>
<evidence type="ECO:0000256" key="1">
    <source>
        <dbReference type="SAM" id="Phobius"/>
    </source>
</evidence>
<dbReference type="STRING" id="1043004.A0A074WYK7"/>
<keyword evidence="1" id="KW-0812">Transmembrane</keyword>
<proteinExistence type="predicted"/>